<dbReference type="EMBL" id="KI894007">
    <property type="protein sequence ID" value="OCF53368.1"/>
    <property type="molecule type" value="Genomic_DNA"/>
</dbReference>
<feature type="compositionally biased region" description="Polar residues" evidence="7">
    <location>
        <begin position="140"/>
        <end position="164"/>
    </location>
</feature>
<dbReference type="Gene3D" id="2.60.120.10">
    <property type="entry name" value="Jelly Rolls"/>
    <property type="match status" value="1"/>
</dbReference>
<feature type="compositionally biased region" description="Low complexity" evidence="7">
    <location>
        <begin position="725"/>
        <end position="734"/>
    </location>
</feature>
<dbReference type="AlphaFoldDB" id="A0A1B9ICJ8"/>
<feature type="compositionally biased region" description="Acidic residues" evidence="7">
    <location>
        <begin position="208"/>
        <end position="224"/>
    </location>
</feature>
<evidence type="ECO:0000256" key="5">
    <source>
        <dbReference type="ARBA" id="ARBA00057947"/>
    </source>
</evidence>
<proteinExistence type="inferred from homology"/>
<feature type="compositionally biased region" description="Low complexity" evidence="7">
    <location>
        <begin position="172"/>
        <end position="192"/>
    </location>
</feature>
<dbReference type="OrthoDB" id="1939643at2759"/>
<reference evidence="9" key="1">
    <citation type="submission" date="2013-07" db="EMBL/GenBank/DDBJ databases">
        <title>The Genome Sequence of Cryptococcus pinus CBS10737.</title>
        <authorList>
            <consortium name="The Broad Institute Genome Sequencing Platform"/>
            <person name="Cuomo C."/>
            <person name="Litvintseva A."/>
            <person name="Chen Y."/>
            <person name="Heitman J."/>
            <person name="Sun S."/>
            <person name="Springer D."/>
            <person name="Dromer F."/>
            <person name="Young S.K."/>
            <person name="Zeng Q."/>
            <person name="Gargeya S."/>
            <person name="Fitzgerald M."/>
            <person name="Abouelleil A."/>
            <person name="Alvarado L."/>
            <person name="Berlin A.M."/>
            <person name="Chapman S.B."/>
            <person name="Dewar J."/>
            <person name="Goldberg J."/>
            <person name="Griggs A."/>
            <person name="Gujja S."/>
            <person name="Hansen M."/>
            <person name="Howarth C."/>
            <person name="Imamovic A."/>
            <person name="Larimer J."/>
            <person name="McCowan C."/>
            <person name="Murphy C."/>
            <person name="Pearson M."/>
            <person name="Priest M."/>
            <person name="Roberts A."/>
            <person name="Saif S."/>
            <person name="Shea T."/>
            <person name="Sykes S."/>
            <person name="Wortman J."/>
            <person name="Nusbaum C."/>
            <person name="Birren B."/>
        </authorList>
    </citation>
    <scope>NUCLEOTIDE SEQUENCE [LARGE SCALE GENOMIC DNA]</scope>
    <source>
        <strain evidence="9">CBS 10737</strain>
    </source>
</reference>
<dbReference type="GO" id="GO:0005634">
    <property type="term" value="C:nucleus"/>
    <property type="evidence" value="ECO:0007669"/>
    <property type="project" value="UniProtKB-SubCell"/>
</dbReference>
<dbReference type="PANTHER" id="PTHR16684">
    <property type="entry name" value="CENTROMERE PROTEIN C"/>
    <property type="match status" value="1"/>
</dbReference>
<evidence type="ECO:0000313" key="10">
    <source>
        <dbReference type="EMBL" id="WWC66750.1"/>
    </source>
</evidence>
<dbReference type="GO" id="GO:0051455">
    <property type="term" value="P:spindle attachment to meiosis I kinetochore"/>
    <property type="evidence" value="ECO:0007669"/>
    <property type="project" value="TreeGrafter"/>
</dbReference>
<comment type="subcellular location">
    <subcellularLocation>
        <location evidence="1">Nucleus</location>
    </subcellularLocation>
</comment>
<keyword evidence="11" id="KW-1185">Reference proteome</keyword>
<feature type="region of interest" description="Disordered" evidence="7">
    <location>
        <begin position="703"/>
        <end position="759"/>
    </location>
</feature>
<reference evidence="9" key="3">
    <citation type="submission" date="2016-07" db="EMBL/GenBank/DDBJ databases">
        <title>Evolution of pathogenesis and genome organization in the Tremellales.</title>
        <authorList>
            <person name="Cuomo C."/>
            <person name="Litvintseva A."/>
            <person name="Heitman J."/>
            <person name="Chen Y."/>
            <person name="Sun S."/>
            <person name="Springer D."/>
            <person name="Dromer F."/>
            <person name="Young S."/>
            <person name="Zeng Q."/>
            <person name="Chapman S."/>
            <person name="Gujja S."/>
            <person name="Saif S."/>
            <person name="Birren B."/>
        </authorList>
    </citation>
    <scope>NUCLEOTIDE SEQUENCE</scope>
    <source>
        <strain evidence="9">CBS 10737</strain>
    </source>
</reference>
<feature type="domain" description="Mif2/CENP-C cupin" evidence="8">
    <location>
        <begin position="609"/>
        <end position="695"/>
    </location>
</feature>
<dbReference type="GO" id="GO:0051315">
    <property type="term" value="P:attachment of mitotic spindle microtubules to kinetochore"/>
    <property type="evidence" value="ECO:0007669"/>
    <property type="project" value="TreeGrafter"/>
</dbReference>
<feature type="compositionally biased region" description="Basic and acidic residues" evidence="7">
    <location>
        <begin position="10"/>
        <end position="24"/>
    </location>
</feature>
<dbReference type="Proteomes" id="UP000094020">
    <property type="component" value="Chromosome 1"/>
</dbReference>
<dbReference type="InterPro" id="IPR025974">
    <property type="entry name" value="Mif2/CENP-C_cupin"/>
</dbReference>
<dbReference type="FunFam" id="2.60.120.10:FF:000033">
    <property type="entry name" value="Centromere protein C 1"/>
    <property type="match status" value="1"/>
</dbReference>
<evidence type="ECO:0000313" key="11">
    <source>
        <dbReference type="Proteomes" id="UP000094020"/>
    </source>
</evidence>
<dbReference type="CDD" id="cd06993">
    <property type="entry name" value="cupin_CENP-C_C"/>
    <property type="match status" value="1"/>
</dbReference>
<evidence type="ECO:0000256" key="2">
    <source>
        <dbReference type="ARBA" id="ARBA00010291"/>
    </source>
</evidence>
<feature type="region of interest" description="Disordered" evidence="7">
    <location>
        <begin position="513"/>
        <end position="576"/>
    </location>
</feature>
<reference evidence="10" key="2">
    <citation type="submission" date="2013-07" db="EMBL/GenBank/DDBJ databases">
        <authorList>
            <consortium name="The Broad Institute Genome Sequencing Platform"/>
            <person name="Cuomo C."/>
            <person name="Litvintseva A."/>
            <person name="Chen Y."/>
            <person name="Heitman J."/>
            <person name="Sun S."/>
            <person name="Springer D."/>
            <person name="Dromer F."/>
            <person name="Young S.K."/>
            <person name="Zeng Q."/>
            <person name="Gargeya S."/>
            <person name="Fitzgerald M."/>
            <person name="Abouelleil A."/>
            <person name="Alvarado L."/>
            <person name="Berlin A.M."/>
            <person name="Chapman S.B."/>
            <person name="Dewar J."/>
            <person name="Goldberg J."/>
            <person name="Griggs A."/>
            <person name="Gujja S."/>
            <person name="Hansen M."/>
            <person name="Howarth C."/>
            <person name="Imamovic A."/>
            <person name="Larimer J."/>
            <person name="McCowan C."/>
            <person name="Murphy C."/>
            <person name="Pearson M."/>
            <person name="Priest M."/>
            <person name="Roberts A."/>
            <person name="Saif S."/>
            <person name="Shea T."/>
            <person name="Sykes S."/>
            <person name="Wortman J."/>
            <person name="Nusbaum C."/>
            <person name="Birren B."/>
        </authorList>
    </citation>
    <scope>NUCLEOTIDE SEQUENCE</scope>
    <source>
        <strain evidence="10">CBS 10737</strain>
    </source>
</reference>
<evidence type="ECO:0000256" key="1">
    <source>
        <dbReference type="ARBA" id="ARBA00004123"/>
    </source>
</evidence>
<reference evidence="10" key="4">
    <citation type="submission" date="2024-02" db="EMBL/GenBank/DDBJ databases">
        <title>Comparative genomics of Cryptococcus and Kwoniella reveals pathogenesis evolution and contrasting modes of karyotype evolution via chromosome fusion or intercentromeric recombination.</title>
        <authorList>
            <person name="Coelho M.A."/>
            <person name="David-Palma M."/>
            <person name="Shea T."/>
            <person name="Bowers K."/>
            <person name="McGinley-Smith S."/>
            <person name="Mohammad A.W."/>
            <person name="Gnirke A."/>
            <person name="Yurkov A.M."/>
            <person name="Nowrousian M."/>
            <person name="Sun S."/>
            <person name="Cuomo C.A."/>
            <person name="Heitman J."/>
        </authorList>
    </citation>
    <scope>NUCLEOTIDE SEQUENCE</scope>
    <source>
        <strain evidence="10">CBS 10737</strain>
    </source>
</reference>
<dbReference type="PANTHER" id="PTHR16684:SF11">
    <property type="entry name" value="CENTROMERE PROTEIN C"/>
    <property type="match status" value="1"/>
</dbReference>
<feature type="compositionally biased region" description="Basic and acidic residues" evidence="7">
    <location>
        <begin position="427"/>
        <end position="442"/>
    </location>
</feature>
<feature type="compositionally biased region" description="Basic and acidic residues" evidence="7">
    <location>
        <begin position="397"/>
        <end position="409"/>
    </location>
</feature>
<evidence type="ECO:0000259" key="8">
    <source>
        <dbReference type="Pfam" id="PF11699"/>
    </source>
</evidence>
<feature type="compositionally biased region" description="Polar residues" evidence="7">
    <location>
        <begin position="346"/>
        <end position="355"/>
    </location>
</feature>
<accession>A0A1B9ICJ8</accession>
<organism evidence="9">
    <name type="scientific">Kwoniella pini CBS 10737</name>
    <dbReference type="NCBI Taxonomy" id="1296096"/>
    <lineage>
        <taxon>Eukaryota</taxon>
        <taxon>Fungi</taxon>
        <taxon>Dikarya</taxon>
        <taxon>Basidiomycota</taxon>
        <taxon>Agaricomycotina</taxon>
        <taxon>Tremellomycetes</taxon>
        <taxon>Tremellales</taxon>
        <taxon>Cryptococcaceae</taxon>
        <taxon>Kwoniella</taxon>
    </lineage>
</organism>
<comment type="similarity">
    <text evidence="2">Belongs to the CENP-C/MIF2 family.</text>
</comment>
<feature type="region of interest" description="Disordered" evidence="7">
    <location>
        <begin position="1"/>
        <end position="35"/>
    </location>
</feature>
<dbReference type="SUPFAM" id="SSF51182">
    <property type="entry name" value="RmlC-like cupins"/>
    <property type="match status" value="1"/>
</dbReference>
<evidence type="ECO:0000256" key="3">
    <source>
        <dbReference type="ARBA" id="ARBA00023125"/>
    </source>
</evidence>
<dbReference type="EMBL" id="CP144519">
    <property type="protein sequence ID" value="WWC66750.1"/>
    <property type="molecule type" value="Genomic_DNA"/>
</dbReference>
<dbReference type="InterPro" id="IPR011051">
    <property type="entry name" value="RmlC_Cupin_sf"/>
</dbReference>
<dbReference type="GO" id="GO:0000776">
    <property type="term" value="C:kinetochore"/>
    <property type="evidence" value="ECO:0007669"/>
    <property type="project" value="InterPro"/>
</dbReference>
<feature type="compositionally biased region" description="Polar residues" evidence="7">
    <location>
        <begin position="232"/>
        <end position="257"/>
    </location>
</feature>
<dbReference type="InterPro" id="IPR028386">
    <property type="entry name" value="CENP-C/Mif2/cnp3"/>
</dbReference>
<feature type="region of interest" description="Disordered" evidence="7">
    <location>
        <begin position="67"/>
        <end position="450"/>
    </location>
</feature>
<dbReference type="KEGG" id="kpin:30169039"/>
<feature type="compositionally biased region" description="Basic residues" evidence="7">
    <location>
        <begin position="524"/>
        <end position="534"/>
    </location>
</feature>
<gene>
    <name evidence="9" type="ORF">I206_00670</name>
    <name evidence="10" type="ORF">I206_100655</name>
</gene>
<name>A0A1B9ICJ8_9TREE</name>
<dbReference type="STRING" id="1296096.A0A1B9ICJ8"/>
<evidence type="ECO:0000256" key="6">
    <source>
        <dbReference type="ARBA" id="ARBA00075033"/>
    </source>
</evidence>
<feature type="compositionally biased region" description="Acidic residues" evidence="7">
    <location>
        <begin position="376"/>
        <end position="396"/>
    </location>
</feature>
<feature type="compositionally biased region" description="Polar residues" evidence="7">
    <location>
        <begin position="712"/>
        <end position="724"/>
    </location>
</feature>
<evidence type="ECO:0000256" key="7">
    <source>
        <dbReference type="SAM" id="MobiDB-lite"/>
    </source>
</evidence>
<dbReference type="GO" id="GO:0051382">
    <property type="term" value="P:kinetochore assembly"/>
    <property type="evidence" value="ECO:0007669"/>
    <property type="project" value="InterPro"/>
</dbReference>
<keyword evidence="4" id="KW-0539">Nucleus</keyword>
<comment type="function">
    <text evidence="5">Component of the kinetochore, a multiprotein complex that assembles on centromeric DNA and attaches chromosomes to spindle microtubules, mediating chromosome segregation and sister chromatid segregation during meiosis and mitosis. Component of the inner kinetochore constitutive centromere-associated network (CCAN), which serves as a structural platform for outer kinetochore assembly.</text>
</comment>
<feature type="compositionally biased region" description="Acidic residues" evidence="7">
    <location>
        <begin position="109"/>
        <end position="118"/>
    </location>
</feature>
<feature type="compositionally biased region" description="Acidic residues" evidence="7">
    <location>
        <begin position="547"/>
        <end position="565"/>
    </location>
</feature>
<feature type="compositionally biased region" description="Polar residues" evidence="7">
    <location>
        <begin position="301"/>
        <end position="311"/>
    </location>
</feature>
<dbReference type="RefSeq" id="XP_019014587.1">
    <property type="nucleotide sequence ID" value="XM_019152449.1"/>
</dbReference>
<evidence type="ECO:0000313" key="9">
    <source>
        <dbReference type="EMBL" id="OCF53368.1"/>
    </source>
</evidence>
<dbReference type="GeneID" id="30169039"/>
<dbReference type="Pfam" id="PF11699">
    <property type="entry name" value="CENP-C_C"/>
    <property type="match status" value="1"/>
</dbReference>
<keyword evidence="3" id="KW-0238">DNA-binding</keyword>
<sequence>MASRTPGRTRRGEEKHVPYNDDPKMVGTRSNAPMPTNVARLHDGFEDPAEFFQSPGTDVGSRTISSVFARTPKTPGARSDYTVQTPMTGDTIGTMRKSKGRRSEFGNASDDEAEEELDGLLGRDDLLDDEDDLNPATPKYHNSSNPPSVTLPSRSRISVSSPGLNRSFDAIPSPRASNSAARSSPRKSALSRIIPSKATRGGRTSDLTDGDIGADDTQELDAGFDADLGSSPLKNTTSRLSARLSNSPTNAKKQSPSQKKRTGTTRRETIPDSYPEESVAGDVSFGDDLQEETSARRKSTKIGTNSKASNLTREDEDDASQQSASDNDGPSYDNDGGMEGFDDTAQDISLGNNYAENEDNGGDVTALVDDMAGDNGLEDVEEEDEEDLDLEQDAIDTENRSGEETERPKKSTKRPPVAKTKKSAPRQAREDSARSRTIRTREGSVVAKPKRTRISQVGIVDEEDEEEDGYHGTFKTRRSTRTHYAPLDWWRNERVEYARGPGLPVIKAIVTMEKEEPQPLSKVGRARSVAKARQRSVSESKRKRYQDDDDDEEGYQPEPADEDGWDANTDSTGLVKDYPSGAEATRIIACPKSMLKPKDQKTKDESQTFRYQKIFGEGNFMAAGVVHIGVGKSKAPKPSKDNAYVFYVIQGAVQVQIYRTSFVMAPGGQFLVPRGNDYSIENISPDKEAQLFFAQARKIRADEEETEDQHSILINGNRSLSIPASSSKNKSVNQLKKKKKLSTRVRDESGTGSGDGDDY</sequence>
<dbReference type="GO" id="GO:0019237">
    <property type="term" value="F:centromeric DNA binding"/>
    <property type="evidence" value="ECO:0007669"/>
    <property type="project" value="InterPro"/>
</dbReference>
<protein>
    <recommendedName>
        <fullName evidence="6">CENP-C homolog</fullName>
    </recommendedName>
</protein>
<evidence type="ECO:0000256" key="4">
    <source>
        <dbReference type="ARBA" id="ARBA00023242"/>
    </source>
</evidence>
<dbReference type="InterPro" id="IPR014710">
    <property type="entry name" value="RmlC-like_jellyroll"/>
</dbReference>